<protein>
    <submittedName>
        <fullName evidence="6">Metallophosphoesterase</fullName>
    </submittedName>
</protein>
<evidence type="ECO:0000256" key="3">
    <source>
        <dbReference type="ARBA" id="ARBA00023004"/>
    </source>
</evidence>
<dbReference type="EMBL" id="CP000453">
    <property type="protein sequence ID" value="ABI55632.1"/>
    <property type="molecule type" value="Genomic_DNA"/>
</dbReference>
<dbReference type="HOGENOM" id="CLU_070320_0_0_6"/>
<accession>Q0AC05</accession>
<feature type="domain" description="Calcineurin-like phosphoesterase" evidence="5">
    <location>
        <begin position="5"/>
        <end position="191"/>
    </location>
</feature>
<dbReference type="PANTHER" id="PTHR42988:SF2">
    <property type="entry name" value="CYCLIC NUCLEOTIDE PHOSPHODIESTERASE CBUA0032-RELATED"/>
    <property type="match status" value="1"/>
</dbReference>
<dbReference type="Proteomes" id="UP000001962">
    <property type="component" value="Chromosome"/>
</dbReference>
<dbReference type="InterPro" id="IPR004843">
    <property type="entry name" value="Calcineurin-like_PHP"/>
</dbReference>
<dbReference type="eggNOG" id="COG1409">
    <property type="taxonomic scope" value="Bacteria"/>
</dbReference>
<keyword evidence="7" id="KW-1185">Reference proteome</keyword>
<dbReference type="InterPro" id="IPR050884">
    <property type="entry name" value="CNP_phosphodiesterase-III"/>
</dbReference>
<dbReference type="PANTHER" id="PTHR42988">
    <property type="entry name" value="PHOSPHOHYDROLASE"/>
    <property type="match status" value="1"/>
</dbReference>
<evidence type="ECO:0000256" key="2">
    <source>
        <dbReference type="ARBA" id="ARBA00022801"/>
    </source>
</evidence>
<reference evidence="7" key="1">
    <citation type="submission" date="2006-08" db="EMBL/GenBank/DDBJ databases">
        <title>Complete sequence of Alkalilimnicola ehrilichei MLHE-1.</title>
        <authorList>
            <person name="Copeland A."/>
            <person name="Lucas S."/>
            <person name="Lapidus A."/>
            <person name="Barry K."/>
            <person name="Detter J.C."/>
            <person name="Glavina del Rio T."/>
            <person name="Hammon N."/>
            <person name="Israni S."/>
            <person name="Dalin E."/>
            <person name="Tice H."/>
            <person name="Pitluck S."/>
            <person name="Sims D."/>
            <person name="Brettin T."/>
            <person name="Bruce D."/>
            <person name="Han C."/>
            <person name="Tapia R."/>
            <person name="Gilna P."/>
            <person name="Schmutz J."/>
            <person name="Larimer F."/>
            <person name="Land M."/>
            <person name="Hauser L."/>
            <person name="Kyrpides N."/>
            <person name="Mikhailova N."/>
            <person name="Oremland R.S."/>
            <person name="Hoeft S.E."/>
            <person name="Switzer-Blum J."/>
            <person name="Kulp T."/>
            <person name="King G."/>
            <person name="Tabita R."/>
            <person name="Witte B."/>
            <person name="Santini J.M."/>
            <person name="Basu P."/>
            <person name="Hollibaugh J.T."/>
            <person name="Xie G."/>
            <person name="Stolz J.F."/>
            <person name="Richardson P."/>
        </authorList>
    </citation>
    <scope>NUCLEOTIDE SEQUENCE [LARGE SCALE GENOMIC DNA]</scope>
    <source>
        <strain evidence="7">ATCC BAA-1101 / DSM 17681 / MLHE-1</strain>
    </source>
</reference>
<evidence type="ECO:0000256" key="1">
    <source>
        <dbReference type="ARBA" id="ARBA00022723"/>
    </source>
</evidence>
<dbReference type="GO" id="GO:0046872">
    <property type="term" value="F:metal ion binding"/>
    <property type="evidence" value="ECO:0007669"/>
    <property type="project" value="UniProtKB-KW"/>
</dbReference>
<dbReference type="GO" id="GO:0004112">
    <property type="term" value="F:cyclic-nucleotide phosphodiesterase activity"/>
    <property type="evidence" value="ECO:0007669"/>
    <property type="project" value="InterPro"/>
</dbReference>
<keyword evidence="1" id="KW-0479">Metal-binding</keyword>
<comment type="similarity">
    <text evidence="4">Belongs to the cyclic nucleotide phosphodiesterase class-III family.</text>
</comment>
<dbReference type="CDD" id="cd07402">
    <property type="entry name" value="MPP_GpdQ"/>
    <property type="match status" value="1"/>
</dbReference>
<keyword evidence="3" id="KW-0408">Iron</keyword>
<dbReference type="AlphaFoldDB" id="Q0AC05"/>
<dbReference type="OrthoDB" id="9784378at2"/>
<dbReference type="KEGG" id="aeh:Mlg_0277"/>
<gene>
    <name evidence="6" type="ordered locus">Mlg_0277</name>
</gene>
<evidence type="ECO:0000256" key="4">
    <source>
        <dbReference type="ARBA" id="ARBA00025742"/>
    </source>
</evidence>
<dbReference type="RefSeq" id="WP_011628028.1">
    <property type="nucleotide sequence ID" value="NC_008340.1"/>
</dbReference>
<name>Q0AC05_ALKEH</name>
<dbReference type="InterPro" id="IPR026575">
    <property type="entry name" value="GpdQ/CpdA-like"/>
</dbReference>
<proteinExistence type="inferred from homology"/>
<organism evidence="6 7">
    <name type="scientific">Alkalilimnicola ehrlichii (strain ATCC BAA-1101 / DSM 17681 / MLHE-1)</name>
    <dbReference type="NCBI Taxonomy" id="187272"/>
    <lineage>
        <taxon>Bacteria</taxon>
        <taxon>Pseudomonadati</taxon>
        <taxon>Pseudomonadota</taxon>
        <taxon>Gammaproteobacteria</taxon>
        <taxon>Chromatiales</taxon>
        <taxon>Ectothiorhodospiraceae</taxon>
        <taxon>Alkalilimnicola</taxon>
    </lineage>
</organism>
<dbReference type="Gene3D" id="3.60.21.10">
    <property type="match status" value="1"/>
</dbReference>
<keyword evidence="2" id="KW-0378">Hydrolase</keyword>
<dbReference type="SUPFAM" id="SSF56300">
    <property type="entry name" value="Metallo-dependent phosphatases"/>
    <property type="match status" value="1"/>
</dbReference>
<evidence type="ECO:0000313" key="6">
    <source>
        <dbReference type="EMBL" id="ABI55632.1"/>
    </source>
</evidence>
<dbReference type="Pfam" id="PF00149">
    <property type="entry name" value="Metallophos"/>
    <property type="match status" value="1"/>
</dbReference>
<evidence type="ECO:0000259" key="5">
    <source>
        <dbReference type="Pfam" id="PF00149"/>
    </source>
</evidence>
<dbReference type="InterPro" id="IPR029052">
    <property type="entry name" value="Metallo-depent_PP-like"/>
</dbReference>
<sequence length="251" mass="27342">MHAQRLVQITDCHLSAAPGKRVRGMDPWRSLDAVLAAIGRGPRPDLLLVSGDLTQDLGKPVLARLRERLVPLADRVLALPGNHDDPEALARVFPGSPVDTGATSHSLGEWQLLLMDTSRPGRVEGEMGVQRLEALEFLLHEGPALCAGHHPPLACGSAWLDAIGLEDGATLLAWLKRHPQVRGMLFGHIHQALDRRQGALRLLGTPATSFQFRPGRARFALDTRLPGYRTVKLWPNGRLTSRVSRVAVPGT</sequence>
<evidence type="ECO:0000313" key="7">
    <source>
        <dbReference type="Proteomes" id="UP000001962"/>
    </source>
</evidence>